<dbReference type="SUPFAM" id="SSF52954">
    <property type="entry name" value="Class II aaRS ABD-related"/>
    <property type="match status" value="1"/>
</dbReference>
<keyword evidence="6 8" id="KW-0030">Aminoacyl-tRNA synthetase</keyword>
<protein>
    <recommendedName>
        <fullName evidence="8">Proline--tRNA ligase</fullName>
        <ecNumber evidence="8">6.1.1.15</ecNumber>
    </recommendedName>
    <alternativeName>
        <fullName evidence="8">Prolyl-tRNA synthetase</fullName>
        <shortName evidence="8">ProRS</shortName>
    </alternativeName>
</protein>
<keyword evidence="3 8" id="KW-0547">Nucleotide-binding</keyword>
<dbReference type="GO" id="GO:0005737">
    <property type="term" value="C:cytoplasm"/>
    <property type="evidence" value="ECO:0007669"/>
    <property type="project" value="UniProtKB-SubCell"/>
</dbReference>
<keyword evidence="2 8" id="KW-0436">Ligase</keyword>
<dbReference type="NCBIfam" id="TIGR00408">
    <property type="entry name" value="proS_fam_I"/>
    <property type="match status" value="1"/>
</dbReference>
<dbReference type="HAMAP" id="MF_01571">
    <property type="entry name" value="Pro_tRNA_synth_type3"/>
    <property type="match status" value="1"/>
</dbReference>
<evidence type="ECO:0000313" key="10">
    <source>
        <dbReference type="EMBL" id="PXW86231.1"/>
    </source>
</evidence>
<comment type="catalytic activity">
    <reaction evidence="7 8">
        <text>tRNA(Pro) + L-proline + ATP = L-prolyl-tRNA(Pro) + AMP + diphosphate</text>
        <dbReference type="Rhea" id="RHEA:14305"/>
        <dbReference type="Rhea" id="RHEA-COMP:9700"/>
        <dbReference type="Rhea" id="RHEA-COMP:9702"/>
        <dbReference type="ChEBI" id="CHEBI:30616"/>
        <dbReference type="ChEBI" id="CHEBI:33019"/>
        <dbReference type="ChEBI" id="CHEBI:60039"/>
        <dbReference type="ChEBI" id="CHEBI:78442"/>
        <dbReference type="ChEBI" id="CHEBI:78532"/>
        <dbReference type="ChEBI" id="CHEBI:456215"/>
        <dbReference type="EC" id="6.1.1.15"/>
    </reaction>
</comment>
<dbReference type="Pfam" id="PF09180">
    <property type="entry name" value="ProRS-C_1"/>
    <property type="match status" value="1"/>
</dbReference>
<comment type="similarity">
    <text evidence="8">Belongs to the class-II aminoacyl-tRNA synthetase family. ProS type 3 subfamily.</text>
</comment>
<name>A0A2V3VZA3_9BACI</name>
<dbReference type="InterPro" id="IPR017449">
    <property type="entry name" value="Pro-tRNA_synth_II"/>
</dbReference>
<dbReference type="Gene3D" id="3.30.110.30">
    <property type="entry name" value="C-terminal domain of ProRS"/>
    <property type="match status" value="1"/>
</dbReference>
<gene>
    <name evidence="8" type="primary">proS</name>
    <name evidence="10" type="ORF">DFR56_10845</name>
</gene>
<dbReference type="PROSITE" id="PS50862">
    <property type="entry name" value="AA_TRNA_LIGASE_II"/>
    <property type="match status" value="1"/>
</dbReference>
<dbReference type="CDD" id="cd00778">
    <property type="entry name" value="ProRS_core_arch_euk"/>
    <property type="match status" value="1"/>
</dbReference>
<dbReference type="EC" id="6.1.1.15" evidence="8"/>
<dbReference type="AlphaFoldDB" id="A0A2V3VZA3"/>
<comment type="function">
    <text evidence="8">Catalyzes the attachment of proline to tRNA(Pro) in a two-step reaction: proline is first activated by ATP to form Pro-AMP and then transferred to the acceptor end of tRNA(Pro).</text>
</comment>
<dbReference type="GO" id="GO:0017101">
    <property type="term" value="C:aminoacyl-tRNA synthetase multienzyme complex"/>
    <property type="evidence" value="ECO:0007669"/>
    <property type="project" value="TreeGrafter"/>
</dbReference>
<dbReference type="GO" id="GO:0004827">
    <property type="term" value="F:proline-tRNA ligase activity"/>
    <property type="evidence" value="ECO:0007669"/>
    <property type="project" value="UniProtKB-UniRule"/>
</dbReference>
<dbReference type="PANTHER" id="PTHR43382:SF2">
    <property type="entry name" value="BIFUNCTIONAL GLUTAMATE_PROLINE--TRNA LIGASE"/>
    <property type="match status" value="1"/>
</dbReference>
<dbReference type="InterPro" id="IPR016061">
    <property type="entry name" value="Pro-tRNA_ligase_II_C"/>
</dbReference>
<proteinExistence type="inferred from homology"/>
<keyword evidence="5 8" id="KW-0648">Protein biosynthesis</keyword>
<dbReference type="InterPro" id="IPR004154">
    <property type="entry name" value="Anticodon-bd"/>
</dbReference>
<comment type="domain">
    <text evidence="8">Consists of three domains: the N-terminal catalytic domain, the anticodon-binding domain and the C-terminal extension.</text>
</comment>
<dbReference type="PANTHER" id="PTHR43382">
    <property type="entry name" value="PROLYL-TRNA SYNTHETASE"/>
    <property type="match status" value="1"/>
</dbReference>
<evidence type="ECO:0000313" key="11">
    <source>
        <dbReference type="Proteomes" id="UP000247978"/>
    </source>
</evidence>
<dbReference type="GO" id="GO:0006433">
    <property type="term" value="P:prolyl-tRNA aminoacylation"/>
    <property type="evidence" value="ECO:0007669"/>
    <property type="project" value="UniProtKB-UniRule"/>
</dbReference>
<dbReference type="SUPFAM" id="SSF55681">
    <property type="entry name" value="Class II aaRS and biotin synthetases"/>
    <property type="match status" value="1"/>
</dbReference>
<evidence type="ECO:0000256" key="4">
    <source>
        <dbReference type="ARBA" id="ARBA00022840"/>
    </source>
</evidence>
<evidence type="ECO:0000256" key="5">
    <source>
        <dbReference type="ARBA" id="ARBA00022917"/>
    </source>
</evidence>
<comment type="caution">
    <text evidence="10">The sequence shown here is derived from an EMBL/GenBank/DDBJ whole genome shotgun (WGS) entry which is preliminary data.</text>
</comment>
<evidence type="ECO:0000256" key="2">
    <source>
        <dbReference type="ARBA" id="ARBA00022598"/>
    </source>
</evidence>
<evidence type="ECO:0000256" key="6">
    <source>
        <dbReference type="ARBA" id="ARBA00023146"/>
    </source>
</evidence>
<dbReference type="InterPro" id="IPR045864">
    <property type="entry name" value="aa-tRNA-synth_II/BPL/LPL"/>
</dbReference>
<evidence type="ECO:0000259" key="9">
    <source>
        <dbReference type="PROSITE" id="PS50862"/>
    </source>
</evidence>
<dbReference type="Proteomes" id="UP000247978">
    <property type="component" value="Unassembled WGS sequence"/>
</dbReference>
<evidence type="ECO:0000256" key="7">
    <source>
        <dbReference type="ARBA" id="ARBA00047671"/>
    </source>
</evidence>
<dbReference type="InterPro" id="IPR004499">
    <property type="entry name" value="Pro-tRNA-ligase_IIa_arc-type"/>
</dbReference>
<dbReference type="Gene3D" id="3.40.50.800">
    <property type="entry name" value="Anticodon-binding domain"/>
    <property type="match status" value="1"/>
</dbReference>
<dbReference type="InterPro" id="IPR033721">
    <property type="entry name" value="ProRS_core_arch_euk"/>
</dbReference>
<dbReference type="GO" id="GO:0016740">
    <property type="term" value="F:transferase activity"/>
    <property type="evidence" value="ECO:0007669"/>
    <property type="project" value="UniProtKB-ARBA"/>
</dbReference>
<comment type="subunit">
    <text evidence="8">Homodimer.</text>
</comment>
<keyword evidence="1 8" id="KW-0963">Cytoplasm</keyword>
<dbReference type="Pfam" id="PF00587">
    <property type="entry name" value="tRNA-synt_2b"/>
    <property type="match status" value="1"/>
</dbReference>
<keyword evidence="4 8" id="KW-0067">ATP-binding</keyword>
<dbReference type="GO" id="GO:0140096">
    <property type="term" value="F:catalytic activity, acting on a protein"/>
    <property type="evidence" value="ECO:0007669"/>
    <property type="project" value="UniProtKB-ARBA"/>
</dbReference>
<dbReference type="FunFam" id="3.30.930.10:FF:000037">
    <property type="entry name" value="Proline--tRNA ligase"/>
    <property type="match status" value="1"/>
</dbReference>
<dbReference type="InterPro" id="IPR002314">
    <property type="entry name" value="aa-tRNA-synt_IIb"/>
</dbReference>
<dbReference type="InterPro" id="IPR006195">
    <property type="entry name" value="aa-tRNA-synth_II"/>
</dbReference>
<dbReference type="Gene3D" id="3.30.930.10">
    <property type="entry name" value="Bira Bifunctional Protein, Domain 2"/>
    <property type="match status" value="1"/>
</dbReference>
<dbReference type="CDD" id="cd00862">
    <property type="entry name" value="ProRS_anticodon_zinc"/>
    <property type="match status" value="1"/>
</dbReference>
<feature type="domain" description="Aminoacyl-transfer RNA synthetases class-II family profile" evidence="9">
    <location>
        <begin position="38"/>
        <end position="286"/>
    </location>
</feature>
<evidence type="ECO:0000256" key="8">
    <source>
        <dbReference type="HAMAP-Rule" id="MF_01571"/>
    </source>
</evidence>
<evidence type="ECO:0000256" key="1">
    <source>
        <dbReference type="ARBA" id="ARBA00022490"/>
    </source>
</evidence>
<dbReference type="FunFam" id="3.40.50.800:FF:000005">
    <property type="entry name" value="bifunctional glutamate/proline--tRNA ligase"/>
    <property type="match status" value="1"/>
</dbReference>
<accession>A0A2V3VZA3</accession>
<dbReference type="Pfam" id="PF03129">
    <property type="entry name" value="HGTP_anticodon"/>
    <property type="match status" value="1"/>
</dbReference>
<reference evidence="10 11" key="1">
    <citation type="submission" date="2018-05" db="EMBL/GenBank/DDBJ databases">
        <title>Genomic Encyclopedia of Type Strains, Phase IV (KMG-IV): sequencing the most valuable type-strain genomes for metagenomic binning, comparative biology and taxonomic classification.</title>
        <authorList>
            <person name="Goeker M."/>
        </authorList>
    </citation>
    <scope>NUCLEOTIDE SEQUENCE [LARGE SCALE GENOMIC DNA]</scope>
    <source>
        <strain evidence="10 11">DSM 28556</strain>
    </source>
</reference>
<organism evidence="10 11">
    <name type="scientific">Pseudogracilibacillus auburnensis</name>
    <dbReference type="NCBI Taxonomy" id="1494959"/>
    <lineage>
        <taxon>Bacteria</taxon>
        <taxon>Bacillati</taxon>
        <taxon>Bacillota</taxon>
        <taxon>Bacilli</taxon>
        <taxon>Bacillales</taxon>
        <taxon>Bacillaceae</taxon>
        <taxon>Pseudogracilibacillus</taxon>
    </lineage>
</organism>
<evidence type="ECO:0000256" key="3">
    <source>
        <dbReference type="ARBA" id="ARBA00022741"/>
    </source>
</evidence>
<keyword evidence="11" id="KW-1185">Reference proteome</keyword>
<sequence>MSKNKQFVEKITAMEDDFAQWYTDVVKQAELVDYGLVRGTMIMKPYGFAIWENVRDALDRKIKETGHSNVAFPLFIPESLLEKEKDHVEGFAPEVAWVTHGGDEELAERLAIRPTSEVLFCDYYSKNIHSYRDLPKLYNQWANVVRWEKTTRPFLRSSEFHWQEGHTAHATDEEAAKETDQMLNVYADLAENYLAIPVIKGRKTEMEKFAGAKYTITIECMMHDGKALQAGTSHHFGSGFAEAFDITYLDKDGKSQFVHQTSWGLSTRIMGALIMVHGDNRGLVVPPRIAPTQAMIIPIAQHKEGVLDKAYDLRDKLADIVRIDIDASDKMPGWKFNECEMKGYPVRIEIGPKDIEKNQVVLVRRDTNEKEFVSIDELEVRLPALLEEIQQNLFDKALAHRNEKTTVVKSMDELEKALKENPGFLKAMWCGDEACEEKIKEETQVTSRCIPFEQEKLADTCFCCGKKAKEMVYWARAY</sequence>
<dbReference type="PRINTS" id="PR01046">
    <property type="entry name" value="TRNASYNTHPRO"/>
</dbReference>
<dbReference type="GO" id="GO:0005524">
    <property type="term" value="F:ATP binding"/>
    <property type="evidence" value="ECO:0007669"/>
    <property type="project" value="UniProtKB-UniRule"/>
</dbReference>
<dbReference type="EMBL" id="QJJQ01000008">
    <property type="protein sequence ID" value="PXW86231.1"/>
    <property type="molecule type" value="Genomic_DNA"/>
</dbReference>
<dbReference type="InterPro" id="IPR002316">
    <property type="entry name" value="Pro-tRNA-ligase_IIa"/>
</dbReference>
<dbReference type="SUPFAM" id="SSF64586">
    <property type="entry name" value="C-terminal domain of ProRS"/>
    <property type="match status" value="1"/>
</dbReference>
<comment type="subcellular location">
    <subcellularLocation>
        <location evidence="8">Cytoplasm</location>
    </subcellularLocation>
</comment>
<dbReference type="SMART" id="SM00946">
    <property type="entry name" value="ProRS-C_1"/>
    <property type="match status" value="1"/>
</dbReference>
<dbReference type="FunFam" id="3.30.110.30:FF:000005">
    <property type="entry name" value="Proline--tRNA ligase"/>
    <property type="match status" value="1"/>
</dbReference>
<dbReference type="InterPro" id="IPR036621">
    <property type="entry name" value="Anticodon-bd_dom_sf"/>
</dbReference>